<feature type="non-terminal residue" evidence="1">
    <location>
        <position position="46"/>
    </location>
</feature>
<evidence type="ECO:0000313" key="1">
    <source>
        <dbReference type="EMBL" id="KKN07530.1"/>
    </source>
</evidence>
<sequence length="46" mass="4829">MKTSKLIFVLVLGALASGCAAAEYDNDNGLVDRSSFSMVAISFEDA</sequence>
<accession>A0A0F9MJN1</accession>
<name>A0A0F9MJN1_9ZZZZ</name>
<gene>
    <name evidence="1" type="ORF">LCGC14_1065930</name>
</gene>
<dbReference type="EMBL" id="LAZR01004559">
    <property type="protein sequence ID" value="KKN07530.1"/>
    <property type="molecule type" value="Genomic_DNA"/>
</dbReference>
<comment type="caution">
    <text evidence="1">The sequence shown here is derived from an EMBL/GenBank/DDBJ whole genome shotgun (WGS) entry which is preliminary data.</text>
</comment>
<dbReference type="PROSITE" id="PS51257">
    <property type="entry name" value="PROKAR_LIPOPROTEIN"/>
    <property type="match status" value="1"/>
</dbReference>
<proteinExistence type="predicted"/>
<organism evidence="1">
    <name type="scientific">marine sediment metagenome</name>
    <dbReference type="NCBI Taxonomy" id="412755"/>
    <lineage>
        <taxon>unclassified sequences</taxon>
        <taxon>metagenomes</taxon>
        <taxon>ecological metagenomes</taxon>
    </lineage>
</organism>
<protein>
    <submittedName>
        <fullName evidence="1">Uncharacterized protein</fullName>
    </submittedName>
</protein>
<reference evidence="1" key="1">
    <citation type="journal article" date="2015" name="Nature">
        <title>Complex archaea that bridge the gap between prokaryotes and eukaryotes.</title>
        <authorList>
            <person name="Spang A."/>
            <person name="Saw J.H."/>
            <person name="Jorgensen S.L."/>
            <person name="Zaremba-Niedzwiedzka K."/>
            <person name="Martijn J."/>
            <person name="Lind A.E."/>
            <person name="van Eijk R."/>
            <person name="Schleper C."/>
            <person name="Guy L."/>
            <person name="Ettema T.J."/>
        </authorList>
    </citation>
    <scope>NUCLEOTIDE SEQUENCE</scope>
</reference>
<dbReference type="AlphaFoldDB" id="A0A0F9MJN1"/>